<feature type="compositionally biased region" description="Polar residues" evidence="1">
    <location>
        <begin position="9"/>
        <end position="21"/>
    </location>
</feature>
<feature type="region of interest" description="Disordered" evidence="1">
    <location>
        <begin position="1"/>
        <end position="21"/>
    </location>
</feature>
<dbReference type="AlphaFoldDB" id="A0A0A9AYT2"/>
<accession>A0A0A9AYT2</accession>
<name>A0A0A9AYT2_ARUDO</name>
<reference evidence="2" key="2">
    <citation type="journal article" date="2015" name="Data Brief">
        <title>Shoot transcriptome of the giant reed, Arundo donax.</title>
        <authorList>
            <person name="Barrero R.A."/>
            <person name="Guerrero F.D."/>
            <person name="Moolhuijzen P."/>
            <person name="Goolsby J.A."/>
            <person name="Tidwell J."/>
            <person name="Bellgard S.E."/>
            <person name="Bellgard M.I."/>
        </authorList>
    </citation>
    <scope>NUCLEOTIDE SEQUENCE</scope>
    <source>
        <tissue evidence="2">Shoot tissue taken approximately 20 cm above the soil surface</tissue>
    </source>
</reference>
<dbReference type="EMBL" id="GBRH01240981">
    <property type="protein sequence ID" value="JAD56914.1"/>
    <property type="molecule type" value="Transcribed_RNA"/>
</dbReference>
<proteinExistence type="predicted"/>
<evidence type="ECO:0000256" key="1">
    <source>
        <dbReference type="SAM" id="MobiDB-lite"/>
    </source>
</evidence>
<sequence length="21" mass="2284">MQPVGDNLTRLSSSDPTRIVP</sequence>
<protein>
    <submittedName>
        <fullName evidence="2">Uncharacterized protein</fullName>
    </submittedName>
</protein>
<evidence type="ECO:0000313" key="2">
    <source>
        <dbReference type="EMBL" id="JAD56914.1"/>
    </source>
</evidence>
<reference evidence="2" key="1">
    <citation type="submission" date="2014-09" db="EMBL/GenBank/DDBJ databases">
        <authorList>
            <person name="Magalhaes I.L.F."/>
            <person name="Oliveira U."/>
            <person name="Santos F.R."/>
            <person name="Vidigal T.H.D.A."/>
            <person name="Brescovit A.D."/>
            <person name="Santos A.J."/>
        </authorList>
    </citation>
    <scope>NUCLEOTIDE SEQUENCE</scope>
    <source>
        <tissue evidence="2">Shoot tissue taken approximately 20 cm above the soil surface</tissue>
    </source>
</reference>
<organism evidence="2">
    <name type="scientific">Arundo donax</name>
    <name type="common">Giant reed</name>
    <name type="synonym">Donax arundinaceus</name>
    <dbReference type="NCBI Taxonomy" id="35708"/>
    <lineage>
        <taxon>Eukaryota</taxon>
        <taxon>Viridiplantae</taxon>
        <taxon>Streptophyta</taxon>
        <taxon>Embryophyta</taxon>
        <taxon>Tracheophyta</taxon>
        <taxon>Spermatophyta</taxon>
        <taxon>Magnoliopsida</taxon>
        <taxon>Liliopsida</taxon>
        <taxon>Poales</taxon>
        <taxon>Poaceae</taxon>
        <taxon>PACMAD clade</taxon>
        <taxon>Arundinoideae</taxon>
        <taxon>Arundineae</taxon>
        <taxon>Arundo</taxon>
    </lineage>
</organism>